<evidence type="ECO:0000256" key="2">
    <source>
        <dbReference type="ARBA" id="ARBA00004550"/>
    </source>
</evidence>
<dbReference type="InterPro" id="IPR008996">
    <property type="entry name" value="IL1/FGF"/>
</dbReference>
<protein>
    <recommendedName>
        <fullName evidence="13 14">Multifunctional fusion protein</fullName>
    </recommendedName>
    <domain>
        <recommendedName>
            <fullName evidence="13">Interleukin-1</fullName>
        </recommendedName>
    </domain>
    <domain>
        <recommendedName>
            <fullName evidence="14">Interleukin-1 beta</fullName>
        </recommendedName>
    </domain>
</protein>
<dbReference type="GO" id="GO:0051781">
    <property type="term" value="P:positive regulation of cell division"/>
    <property type="evidence" value="ECO:0007669"/>
    <property type="project" value="UniProtKB-KW"/>
</dbReference>
<dbReference type="AlphaFoldDB" id="A0A9L0J2S8"/>
<evidence type="ECO:0000256" key="9">
    <source>
        <dbReference type="ARBA" id="ARBA00023228"/>
    </source>
</evidence>
<dbReference type="Gene3D" id="2.80.10.50">
    <property type="match status" value="1"/>
</dbReference>
<organism evidence="16 17">
    <name type="scientific">Equus asinus</name>
    <name type="common">Donkey</name>
    <name type="synonym">Equus africanus asinus</name>
    <dbReference type="NCBI Taxonomy" id="9793"/>
    <lineage>
        <taxon>Eukaryota</taxon>
        <taxon>Metazoa</taxon>
        <taxon>Chordata</taxon>
        <taxon>Craniata</taxon>
        <taxon>Vertebrata</taxon>
        <taxon>Euteleostomi</taxon>
        <taxon>Mammalia</taxon>
        <taxon>Eutheria</taxon>
        <taxon>Laurasiatheria</taxon>
        <taxon>Perissodactyla</taxon>
        <taxon>Equidae</taxon>
        <taxon>Equus</taxon>
    </lineage>
</organism>
<dbReference type="Pfam" id="PF00340">
    <property type="entry name" value="IL1"/>
    <property type="match status" value="1"/>
</dbReference>
<keyword evidence="17" id="KW-1185">Reference proteome</keyword>
<dbReference type="InterPro" id="IPR000975">
    <property type="entry name" value="IL-1_fam"/>
</dbReference>
<dbReference type="SMR" id="A0A9L0J2S8"/>
<dbReference type="Proteomes" id="UP000694387">
    <property type="component" value="Chromosome 6"/>
</dbReference>
<dbReference type="GO" id="GO:0010628">
    <property type="term" value="P:positive regulation of gene expression"/>
    <property type="evidence" value="ECO:0007669"/>
    <property type="project" value="TreeGrafter"/>
</dbReference>
<dbReference type="GO" id="GO:0006955">
    <property type="term" value="P:immune response"/>
    <property type="evidence" value="ECO:0007669"/>
    <property type="project" value="InterPro"/>
</dbReference>
<evidence type="ECO:0000256" key="7">
    <source>
        <dbReference type="ARBA" id="ARBA00022620"/>
    </source>
</evidence>
<evidence type="ECO:0000256" key="6">
    <source>
        <dbReference type="ARBA" id="ARBA00022525"/>
    </source>
</evidence>
<dbReference type="GO" id="GO:0005125">
    <property type="term" value="F:cytokine activity"/>
    <property type="evidence" value="ECO:0007669"/>
    <property type="project" value="UniProtKB-UniRule"/>
</dbReference>
<keyword evidence="8 13" id="KW-0395">Inflammatory response</keyword>
<accession>A0A9L0J2S8</accession>
<dbReference type="FunFam" id="2.80.10.50:FF:000027">
    <property type="entry name" value="Interleukin-1 beta"/>
    <property type="match status" value="1"/>
</dbReference>
<name>A0A9L0J2S8_EQUAS</name>
<comment type="subunit">
    <text evidence="14">Monomer. Interacts with MEFV.</text>
</comment>
<dbReference type="GO" id="GO:0019221">
    <property type="term" value="P:cytokine-mediated signaling pathway"/>
    <property type="evidence" value="ECO:0007669"/>
    <property type="project" value="TreeGrafter"/>
</dbReference>
<dbReference type="SMART" id="SM00125">
    <property type="entry name" value="IL1"/>
    <property type="match status" value="1"/>
</dbReference>
<dbReference type="Pfam" id="PF02394">
    <property type="entry name" value="IL1_propep"/>
    <property type="match status" value="1"/>
</dbReference>
<dbReference type="PANTHER" id="PTHR10078:SF30">
    <property type="entry name" value="INTERLEUKIN-1 BETA"/>
    <property type="match status" value="1"/>
</dbReference>
<evidence type="ECO:0000313" key="17">
    <source>
        <dbReference type="Proteomes" id="UP000694387"/>
    </source>
</evidence>
<evidence type="ECO:0000259" key="15">
    <source>
        <dbReference type="Pfam" id="PF02394"/>
    </source>
</evidence>
<dbReference type="CDD" id="cd23296">
    <property type="entry name" value="beta-trefoil_IL1B"/>
    <property type="match status" value="1"/>
</dbReference>
<gene>
    <name evidence="16" type="primary">LOC123286693</name>
    <name evidence="14" type="synonym">IL1B</name>
</gene>
<keyword evidence="7 13" id="KW-0666">Pyrogen</keyword>
<keyword evidence="10 13" id="KW-0497">Mitogen</keyword>
<dbReference type="GO" id="GO:0005764">
    <property type="term" value="C:lysosome"/>
    <property type="evidence" value="ECO:0007669"/>
    <property type="project" value="UniProtKB-SubCell"/>
</dbReference>
<evidence type="ECO:0000256" key="11">
    <source>
        <dbReference type="ARBA" id="ARBA00023613"/>
    </source>
</evidence>
<evidence type="ECO:0000256" key="5">
    <source>
        <dbReference type="ARBA" id="ARBA00022514"/>
    </source>
</evidence>
<evidence type="ECO:0000256" key="12">
    <source>
        <dbReference type="ARBA" id="ARBA00033717"/>
    </source>
</evidence>
<dbReference type="PRINTS" id="PR01359">
    <property type="entry name" value="INTRLEUKIN1B"/>
</dbReference>
<evidence type="ECO:0000256" key="13">
    <source>
        <dbReference type="RuleBase" id="RU003753"/>
    </source>
</evidence>
<evidence type="ECO:0000256" key="3">
    <source>
        <dbReference type="ARBA" id="ARBA00010448"/>
    </source>
</evidence>
<dbReference type="PRINTS" id="PR00264">
    <property type="entry name" value="INTERLEUKIN1"/>
</dbReference>
<reference evidence="16 17" key="1">
    <citation type="journal article" date="2020" name="Nat. Commun.">
        <title>Donkey genomes provide new insights into domestication and selection for coat color.</title>
        <authorList>
            <person name="Wang"/>
            <person name="C."/>
            <person name="Li"/>
            <person name="H."/>
            <person name="Guo"/>
            <person name="Y."/>
            <person name="Huang"/>
            <person name="J."/>
            <person name="Sun"/>
            <person name="Y."/>
            <person name="Min"/>
            <person name="J."/>
            <person name="Wang"/>
            <person name="J."/>
            <person name="Fang"/>
            <person name="X."/>
            <person name="Zhao"/>
            <person name="Z."/>
            <person name="Wang"/>
            <person name="S."/>
            <person name="Zhang"/>
            <person name="Y."/>
            <person name="Liu"/>
            <person name="Q."/>
            <person name="Jiang"/>
            <person name="Q."/>
            <person name="Wang"/>
            <person name="X."/>
            <person name="Guo"/>
            <person name="Y."/>
            <person name="Yang"/>
            <person name="C."/>
            <person name="Wang"/>
            <person name="Y."/>
            <person name="Tian"/>
            <person name="F."/>
            <person name="Zhuang"/>
            <person name="G."/>
            <person name="Fan"/>
            <person name="Y."/>
            <person name="Gao"/>
            <person name="Q."/>
            <person name="Li"/>
            <person name="Y."/>
            <person name="Ju"/>
            <person name="Z."/>
            <person name="Li"/>
            <person name="J."/>
            <person name="Li"/>
            <person name="R."/>
            <person name="Hou"/>
            <person name="M."/>
            <person name="Yang"/>
            <person name="G."/>
            <person name="Liu"/>
            <person name="G."/>
            <person name="Liu"/>
            <person name="W."/>
            <person name="Guo"/>
            <person name="J."/>
            <person name="Pan"/>
            <person name="S."/>
            <person name="Fan"/>
            <person name="G."/>
            <person name="Zhang"/>
            <person name="W."/>
            <person name="Zhang"/>
            <person name="R."/>
            <person name="Yu"/>
            <person name="J."/>
            <person name="Zhang"/>
            <person name="X."/>
            <person name="Yin"/>
            <person name="Q."/>
            <person name="Ji"/>
            <person name="C."/>
            <person name="Jin"/>
            <person name="Y."/>
            <person name="Yue"/>
            <person name="G."/>
            <person name="Liu"/>
            <person name="M."/>
            <person name="Xu"/>
            <person name="J."/>
            <person name="Liu"/>
            <person name="S."/>
            <person name="Jordana"/>
            <person name="J."/>
            <person name="Noce"/>
            <person name="A."/>
            <person name="Amills"/>
            <person name="M."/>
            <person name="Wu"/>
            <person name="D.D."/>
            <person name="Li"/>
            <person name="S."/>
            <person name="Zhou"/>
            <person name="X. and Zhong"/>
            <person name="J."/>
        </authorList>
    </citation>
    <scope>NUCLEOTIDE SEQUENCE [LARGE SCALE GENOMIC DNA]</scope>
</reference>
<evidence type="ECO:0000256" key="4">
    <source>
        <dbReference type="ARBA" id="ARBA00022490"/>
    </source>
</evidence>
<keyword evidence="9 14" id="KW-0458">Lysosome</keyword>
<dbReference type="Ensembl" id="ENSEAST00005073343.1">
    <property type="protein sequence ID" value="ENSEASP00005044332.1"/>
    <property type="gene ID" value="ENSEASG00005032473.1"/>
</dbReference>
<dbReference type="PROSITE" id="PS00253">
    <property type="entry name" value="INTERLEUKIN_1"/>
    <property type="match status" value="1"/>
</dbReference>
<dbReference type="GO" id="GO:0033092">
    <property type="term" value="P:positive regulation of immature T cell proliferation in thymus"/>
    <property type="evidence" value="ECO:0007669"/>
    <property type="project" value="TreeGrafter"/>
</dbReference>
<dbReference type="GO" id="GO:0001660">
    <property type="term" value="P:fever generation"/>
    <property type="evidence" value="ECO:0007669"/>
    <property type="project" value="UniProtKB-UniRule"/>
</dbReference>
<feature type="domain" description="Interleukin-1 propeptide" evidence="15">
    <location>
        <begin position="1"/>
        <end position="105"/>
    </location>
</feature>
<comment type="miscellaneous">
    <text evidence="14">IL1B production occurs in 2 steps, each being controlled by different stimuli. First, inflammatory signals, such as LPS, stimulate the synthesis and promote the accumulation of cytosolic stores of pro-IL1B (priming). Then additional signals are required for inflammasome assembly, leading to CASP1 activation, pro-IL1B processing and eventually secretion of the active cytokine. IL1B processing and secretion are temporarily associated.</text>
</comment>
<dbReference type="GO" id="GO:0071222">
    <property type="term" value="P:cellular response to lipopolysaccharide"/>
    <property type="evidence" value="ECO:0007669"/>
    <property type="project" value="TreeGrafter"/>
</dbReference>
<keyword evidence="5 13" id="KW-0202">Cytokine</keyword>
<dbReference type="SUPFAM" id="SSF50353">
    <property type="entry name" value="Cytokine"/>
    <property type="match status" value="1"/>
</dbReference>
<comment type="similarity">
    <text evidence="3 13">Belongs to the IL-1 family.</text>
</comment>
<dbReference type="GO" id="GO:0005829">
    <property type="term" value="C:cytosol"/>
    <property type="evidence" value="ECO:0007669"/>
    <property type="project" value="UniProtKB-SubCell"/>
</dbReference>
<evidence type="ECO:0000256" key="10">
    <source>
        <dbReference type="ARBA" id="ARBA00023246"/>
    </source>
</evidence>
<evidence type="ECO:0000256" key="8">
    <source>
        <dbReference type="ARBA" id="ARBA00023198"/>
    </source>
</evidence>
<sequence>MAAVPDTSDMMTYCSGNENDLFFEEDGPKQMKGSFQDLDLSSTGDGGIQLQFSHQLYNKTFKHVVSIIVAMEKLKKIPVPVPCSQAFQDDDLRSLFSVIFEEEPIICDNWDDDYVCDAAVHSVNCRLRDIYHKSLVLSGACELQAVHLNGENTNQQVVFCMSFVQGEEETDKIPVALGLKEKNLYLSCGMKDGKPTLQLETVDPNTYPKRKMEKRFVFNKMEIKGNVEFESAMYPNWYISTSQAEKKPVFLGNTRGGRDITDFIMEITSA</sequence>
<dbReference type="InterPro" id="IPR003502">
    <property type="entry name" value="IL-1_propep"/>
</dbReference>
<dbReference type="GO" id="GO:0005149">
    <property type="term" value="F:interleukin-1 receptor binding"/>
    <property type="evidence" value="ECO:0007669"/>
    <property type="project" value="UniProtKB-UniRule"/>
</dbReference>
<keyword evidence="4 14" id="KW-0963">Cytoplasm</keyword>
<comment type="subcellular location">
    <subcellularLocation>
        <location evidence="14">Cytoplasm</location>
        <location evidence="14">Cytosol</location>
    </subcellularLocation>
    <subcellularLocation>
        <location evidence="14">Secreted</location>
    </subcellularLocation>
    <subcellularLocation>
        <location evidence="1 14">Lysosome</location>
    </subcellularLocation>
    <subcellularLocation>
        <location evidence="2 14">Secreted</location>
        <location evidence="2 14">Extracellular exosome</location>
    </subcellularLocation>
    <text evidence="14">The precursor is cytosolic. In response to inflammasome-activating signals, such as ATP for NLRP3 inflammasome or bacterial flagellin for NLRC4 inflammasome, cleaved and secreted. Mature form is secreted and released in the extracellular milieu by passing through the gasdermin-D (GSDMD) pore. In contrast, the precursor form is not released, due to the presence of an acidic region that is proteolytically removed by CASP1 during maturation. The secretion is dependent on protein unfolding and facilitated by the cargo receptor TMED10.</text>
</comment>
<reference evidence="16" key="2">
    <citation type="submission" date="2025-08" db="UniProtKB">
        <authorList>
            <consortium name="Ensembl"/>
        </authorList>
    </citation>
    <scope>IDENTIFICATION</scope>
</reference>
<reference evidence="16" key="3">
    <citation type="submission" date="2025-09" db="UniProtKB">
        <authorList>
            <consortium name="Ensembl"/>
        </authorList>
    </citation>
    <scope>IDENTIFICATION</scope>
</reference>
<evidence type="ECO:0000256" key="14">
    <source>
        <dbReference type="RuleBase" id="RU364119"/>
    </source>
</evidence>
<dbReference type="PRINTS" id="PR01357">
    <property type="entry name" value="INTRLEUKN1AB"/>
</dbReference>
<proteinExistence type="inferred from homology"/>
<keyword evidence="6 13" id="KW-0964">Secreted</keyword>
<dbReference type="PANTHER" id="PTHR10078">
    <property type="entry name" value="INTERLEUKIN-1 FAMILY MEMBER"/>
    <property type="match status" value="1"/>
</dbReference>
<dbReference type="GO" id="GO:0005615">
    <property type="term" value="C:extracellular space"/>
    <property type="evidence" value="ECO:0007669"/>
    <property type="project" value="UniProtKB-KW"/>
</dbReference>
<comment type="subunit">
    <text evidence="11">Monomer. In its precursor form, weakly interacts with full-length MEFV; the mature cytokine does not interact at all. Interacts with integrins ITGAV:ITGBV and ITGA5:ITGB1; integrin-binding is required for IL1B signaling. Interacts with cargo receptor TMED10; the interaction is direct and is required for the secretion of IL1B mature form. Interacts with HSP90AB1; the interaction facilitates cargo translocation into the ERGIC. Interacts with HSP90B1; the interaction facilitates cargo translocation into the ERGIC.</text>
</comment>
<dbReference type="PRINTS" id="PR00262">
    <property type="entry name" value="IL1HBGF"/>
</dbReference>
<evidence type="ECO:0000256" key="1">
    <source>
        <dbReference type="ARBA" id="ARBA00004371"/>
    </source>
</evidence>
<evidence type="ECO:0000313" key="16">
    <source>
        <dbReference type="Ensembl" id="ENSEASP00005044332.1"/>
    </source>
</evidence>
<dbReference type="InterPro" id="IPR020877">
    <property type="entry name" value="IL-1_CS"/>
</dbReference>
<dbReference type="GeneTree" id="ENSGT00950000182943"/>
<comment type="function">
    <text evidence="12 14">Potent pro-inflammatory cytokine. Initially discovered as the major endogenous pyrogen, induces prostaglandin synthesis, neutrophil influx and activation, T-cell activation and cytokine production, B-cell activation and antibody production, and fibroblast proliferation and collagen production. Promotes Th17 differentiation of T-cells. Synergizes with IL12/interleukin-12 to induce IFNG synthesis from T-helper 1 (Th1) cells. Plays a role in angiogenesis by inducing VEGF production synergistically with TNF and IL6. Involved in transduction of inflammation downstream of pyroptosis: its mature form is specifically released in the extracellular milieu by passing through the gasdermin-D (GSDMD) pore.</text>
</comment>